<dbReference type="Pfam" id="PF10633">
    <property type="entry name" value="NPCBM_assoc"/>
    <property type="match status" value="1"/>
</dbReference>
<keyword evidence="1" id="KW-0472">Membrane</keyword>
<dbReference type="RefSeq" id="WP_347722266.1">
    <property type="nucleotide sequence ID" value="NZ_CP104395.1"/>
</dbReference>
<feature type="domain" description="Alpha-galactosidase NEW3" evidence="2">
    <location>
        <begin position="246"/>
        <end position="318"/>
    </location>
</feature>
<gene>
    <name evidence="3" type="ORF">SVXNc_0372</name>
</gene>
<dbReference type="Proteomes" id="UP001218034">
    <property type="component" value="Chromosome"/>
</dbReference>
<dbReference type="GeneID" id="90589808"/>
<protein>
    <submittedName>
        <fullName evidence="3">Membrane protein</fullName>
    </submittedName>
</protein>
<reference evidence="3 4" key="1">
    <citation type="submission" date="2022-09" db="EMBL/GenBank/DDBJ databases">
        <title>Xylan utilization by haloarchaea-nanohaloarchaea associations.</title>
        <authorList>
            <person name="Yakimov M."/>
        </authorList>
    </citation>
    <scope>NUCLEOTIDE SEQUENCE [LARGE SCALE GENOMIC DNA]</scope>
    <source>
        <strain evidence="3 4">SVXNc</strain>
    </source>
</reference>
<dbReference type="InterPro" id="IPR018905">
    <property type="entry name" value="A-galactase_NEW3"/>
</dbReference>
<keyword evidence="1" id="KW-1133">Transmembrane helix</keyword>
<dbReference type="PANTHER" id="PTHR39198">
    <property type="entry name" value="HYPOTHETICAL MEMBRANE PROTEIN, CONSERVED"/>
    <property type="match status" value="1"/>
</dbReference>
<name>A0ABY8CDV4_9ARCH</name>
<accession>A0ABY8CDV4</accession>
<evidence type="ECO:0000256" key="1">
    <source>
        <dbReference type="SAM" id="Phobius"/>
    </source>
</evidence>
<organism evidence="3 4">
    <name type="scientific">Candidatus Nanohalococcus occultus</name>
    <dbReference type="NCBI Taxonomy" id="2978047"/>
    <lineage>
        <taxon>Archaea</taxon>
        <taxon>Candidatus Nanohalarchaeota</taxon>
        <taxon>Candidatus Nanohalarchaeota incertae sedis</taxon>
        <taxon>Candidatus Nanohalococcus</taxon>
    </lineage>
</organism>
<feature type="transmembrane region" description="Helical" evidence="1">
    <location>
        <begin position="341"/>
        <end position="362"/>
    </location>
</feature>
<proteinExistence type="predicted"/>
<dbReference type="EMBL" id="CP104395">
    <property type="protein sequence ID" value="WEL19396.1"/>
    <property type="molecule type" value="Genomic_DNA"/>
</dbReference>
<keyword evidence="4" id="KW-1185">Reference proteome</keyword>
<sequence>MRVLEKTALIVLSAVLLSSMALAYSNTDDLKVYKGEKADLGNYSFSYIDVPDRRLEISEERQDSRFILEQATFDELYGQGERMFDFPTENLWVRFNGLGWSDRGSYMNLTVSSDEDIFSDAKLTADVPRRVIAARGDEISVPLTLENSGTQNKTYNLSVNDLEGILVTYNYQGFNVSSIEVPAGEKFDITATIEVLESAKAQRTGIVFRGESSRNVTEEINLEVRGAEKTRQLDFEISENYITTWPGKQASLNVEFRNRGQAPITNLETDIQAPENWEVESRGLERPKDVLAQYDRYSDYYTVKVPGNVEAGDYYITVDPSSDNLDIEAKEIRVHVRTKSGLSYIGVGLIFVSLLGMGGTYWKLGRR</sequence>
<dbReference type="PANTHER" id="PTHR39198:SF1">
    <property type="entry name" value="ALPHA-GALACTOSIDASE NEW3 DOMAIN-CONTAINING PROTEIN"/>
    <property type="match status" value="1"/>
</dbReference>
<evidence type="ECO:0000313" key="3">
    <source>
        <dbReference type="EMBL" id="WEL19396.1"/>
    </source>
</evidence>
<evidence type="ECO:0000313" key="4">
    <source>
        <dbReference type="Proteomes" id="UP001218034"/>
    </source>
</evidence>
<keyword evidence="1" id="KW-0812">Transmembrane</keyword>
<evidence type="ECO:0000259" key="2">
    <source>
        <dbReference type="Pfam" id="PF10633"/>
    </source>
</evidence>